<proteinExistence type="inferred from homology"/>
<dbReference type="Gene3D" id="3.40.50.720">
    <property type="entry name" value="NAD(P)-binding Rossmann-like Domain"/>
    <property type="match status" value="1"/>
</dbReference>
<evidence type="ECO:0000313" key="5">
    <source>
        <dbReference type="Proteomes" id="UP001165074"/>
    </source>
</evidence>
<evidence type="ECO:0000256" key="1">
    <source>
        <dbReference type="ARBA" id="ARBA00006484"/>
    </source>
</evidence>
<comment type="similarity">
    <text evidence="1 3">Belongs to the short-chain dehydrogenases/reductases (SDR) family.</text>
</comment>
<gene>
    <name evidence="4" type="ORF">Airi02_056790</name>
</gene>
<dbReference type="AlphaFoldDB" id="A0A9W6S3Z1"/>
<dbReference type="PANTHER" id="PTHR42879">
    <property type="entry name" value="3-OXOACYL-(ACYL-CARRIER-PROTEIN) REDUCTASE"/>
    <property type="match status" value="1"/>
</dbReference>
<dbReference type="PANTHER" id="PTHR42879:SF2">
    <property type="entry name" value="3-OXOACYL-[ACYL-CARRIER-PROTEIN] REDUCTASE FABG"/>
    <property type="match status" value="1"/>
</dbReference>
<evidence type="ECO:0000256" key="3">
    <source>
        <dbReference type="RuleBase" id="RU000363"/>
    </source>
</evidence>
<accession>A0A9W6S3Z1</accession>
<comment type="caution">
    <text evidence="4">The sequence shown here is derived from an EMBL/GenBank/DDBJ whole genome shotgun (WGS) entry which is preliminary data.</text>
</comment>
<dbReference type="SUPFAM" id="SSF51735">
    <property type="entry name" value="NAD(P)-binding Rossmann-fold domains"/>
    <property type="match status" value="1"/>
</dbReference>
<reference evidence="4" key="1">
    <citation type="submission" date="2023-03" db="EMBL/GenBank/DDBJ databases">
        <title>Actinoallomurus iriomotensis NBRC 103684.</title>
        <authorList>
            <person name="Ichikawa N."/>
            <person name="Sato H."/>
            <person name="Tonouchi N."/>
        </authorList>
    </citation>
    <scope>NUCLEOTIDE SEQUENCE</scope>
    <source>
        <strain evidence="4">NBRC 103684</strain>
    </source>
</reference>
<dbReference type="GO" id="GO:0016491">
    <property type="term" value="F:oxidoreductase activity"/>
    <property type="evidence" value="ECO:0007669"/>
    <property type="project" value="UniProtKB-KW"/>
</dbReference>
<dbReference type="InterPro" id="IPR036291">
    <property type="entry name" value="NAD(P)-bd_dom_sf"/>
</dbReference>
<organism evidence="4 5">
    <name type="scientific">Actinoallomurus iriomotensis</name>
    <dbReference type="NCBI Taxonomy" id="478107"/>
    <lineage>
        <taxon>Bacteria</taxon>
        <taxon>Bacillati</taxon>
        <taxon>Actinomycetota</taxon>
        <taxon>Actinomycetes</taxon>
        <taxon>Streptosporangiales</taxon>
        <taxon>Thermomonosporaceae</taxon>
        <taxon>Actinoallomurus</taxon>
    </lineage>
</organism>
<dbReference type="InterPro" id="IPR050259">
    <property type="entry name" value="SDR"/>
</dbReference>
<evidence type="ECO:0000256" key="2">
    <source>
        <dbReference type="ARBA" id="ARBA00023002"/>
    </source>
</evidence>
<dbReference type="InterPro" id="IPR002347">
    <property type="entry name" value="SDR_fam"/>
</dbReference>
<protein>
    <submittedName>
        <fullName evidence="4">Short-chain dehydrogenase</fullName>
    </submittedName>
</protein>
<dbReference type="EMBL" id="BSTK01000009">
    <property type="protein sequence ID" value="GLY87750.1"/>
    <property type="molecule type" value="Genomic_DNA"/>
</dbReference>
<dbReference type="Pfam" id="PF00106">
    <property type="entry name" value="adh_short"/>
    <property type="match status" value="1"/>
</dbReference>
<dbReference type="PRINTS" id="PR00080">
    <property type="entry name" value="SDRFAMILY"/>
</dbReference>
<dbReference type="Proteomes" id="UP001165074">
    <property type="component" value="Unassembled WGS sequence"/>
</dbReference>
<dbReference type="PRINTS" id="PR00081">
    <property type="entry name" value="GDHRDH"/>
</dbReference>
<keyword evidence="5" id="KW-1185">Reference proteome</keyword>
<keyword evidence="2" id="KW-0560">Oxidoreductase</keyword>
<dbReference type="CDD" id="cd05233">
    <property type="entry name" value="SDR_c"/>
    <property type="match status" value="1"/>
</dbReference>
<evidence type="ECO:0000313" key="4">
    <source>
        <dbReference type="EMBL" id="GLY87750.1"/>
    </source>
</evidence>
<dbReference type="RefSeq" id="WP_285577057.1">
    <property type="nucleotide sequence ID" value="NZ_BSTK01000009.1"/>
</dbReference>
<sequence>MGSLDGSIALVTGATAGIGRAVALQLAELGAEVIVHGRNAARGRETVAEIEAAGGRARFVAADLGAADEVRRLAKEAGEVDILINNAGVYRFGATSEVDDATFDEHIDTNLRAPLILVQELAPGMAARGRGSVVNVSTVAASAPVRSGGIYGASKAALELLTRVWADEFGSSGVRVNAVSSGPTYTPGTEGFGEMINALGATTITGRPADAAEIAAAITFLCTPAASYVNGTVLEATGGKPALTVA</sequence>
<name>A0A9W6S3Z1_9ACTN</name>
<dbReference type="FunFam" id="3.40.50.720:FF:000084">
    <property type="entry name" value="Short-chain dehydrogenase reductase"/>
    <property type="match status" value="1"/>
</dbReference>